<keyword evidence="1" id="KW-0175">Coiled coil</keyword>
<keyword evidence="4" id="KW-1185">Reference proteome</keyword>
<dbReference type="AlphaFoldDB" id="A0A8S1NCG9"/>
<comment type="caution">
    <text evidence="3">The sequence shown here is derived from an EMBL/GenBank/DDBJ whole genome shotgun (WGS) entry which is preliminary data.</text>
</comment>
<feature type="region of interest" description="Disordered" evidence="2">
    <location>
        <begin position="28"/>
        <end position="47"/>
    </location>
</feature>
<dbReference type="OrthoDB" id="10250320at2759"/>
<dbReference type="GO" id="GO:0019901">
    <property type="term" value="F:protein kinase binding"/>
    <property type="evidence" value="ECO:0007669"/>
    <property type="project" value="InterPro"/>
</dbReference>
<evidence type="ECO:0000256" key="1">
    <source>
        <dbReference type="SAM" id="Coils"/>
    </source>
</evidence>
<organism evidence="3 4">
    <name type="scientific">Paramecium sonneborni</name>
    <dbReference type="NCBI Taxonomy" id="65129"/>
    <lineage>
        <taxon>Eukaryota</taxon>
        <taxon>Sar</taxon>
        <taxon>Alveolata</taxon>
        <taxon>Ciliophora</taxon>
        <taxon>Intramacronucleata</taxon>
        <taxon>Oligohymenophorea</taxon>
        <taxon>Peniculida</taxon>
        <taxon>Parameciidae</taxon>
        <taxon>Paramecium</taxon>
    </lineage>
</organism>
<dbReference type="Pfam" id="PF08613">
    <property type="entry name" value="Cyclin"/>
    <property type="match status" value="1"/>
</dbReference>
<dbReference type="Proteomes" id="UP000692954">
    <property type="component" value="Unassembled WGS sequence"/>
</dbReference>
<accession>A0A8S1NCG9</accession>
<gene>
    <name evidence="3" type="ORF">PSON_ATCC_30995.1.T0500163</name>
</gene>
<evidence type="ECO:0000256" key="2">
    <source>
        <dbReference type="SAM" id="MobiDB-lite"/>
    </source>
</evidence>
<feature type="coiled-coil region" evidence="1">
    <location>
        <begin position="238"/>
        <end position="265"/>
    </location>
</feature>
<dbReference type="PANTHER" id="PTHR14248">
    <property type="entry name" value="CYCLIN Y, ISOFORM A"/>
    <property type="match status" value="1"/>
</dbReference>
<dbReference type="InterPro" id="IPR013922">
    <property type="entry name" value="Cyclin_PHO80-like"/>
</dbReference>
<reference evidence="3" key="1">
    <citation type="submission" date="2021-01" db="EMBL/GenBank/DDBJ databases">
        <authorList>
            <consortium name="Genoscope - CEA"/>
            <person name="William W."/>
        </authorList>
    </citation>
    <scope>NUCLEOTIDE SEQUENCE</scope>
</reference>
<sequence length="637" mass="74879">MRKWDADARLKSYVNQILNVKSTLTNNQKTTSKKKINRDTEYSSNVTNSSDLTGIKDSILYKQLVEYNLQQYANKLLLRGYKSGLQQLAQQSQEQQNLLLQEIKLLPGHKHKFLDLFKQLNEHIGTYNDNTSQPINHNKYVQNRNTLPGQFNSHGKFEQTKDVYMQILKPINRKASMRHFSPSQEMAQIKPRILPKLEQVSNKGKKESSIEELNSKQVDLQITNFKSEQIPQKKEVVLKQSTKNIQNYSKKLNQTKKQLSDLNQHQEKSFKFINKLLLINGKNCNEINLEREQINLMYQSFDNGRLASTLINIDIEEISYCVGISIKKMMVIADIDLIKNLNSNVILETDDKQSIQSDNENIIKDDNYDEFIQNQTFQKNHNNEKQSPQDQNLDQYQDEDFEENFLENLENNDELICNTELNYQKEQFQPDDQNKLLFKTILSHQLPQSQFSVDTTLNLQESILYNKVFIDMEMQNYIPNVDIIQNYCKNIMITTKMEREVAIISMIYINRLLEYNETLQINCLNWQKILFTSLVMASKIWDDESFENNNFAKVLPQFSTVQINEMEKVFLKLIEYHLYVNSGDYAKQYFLLRTYADKKQRSYAVKQLDIATVLRLQKGVQLLINKQQFLNTLNKSF</sequence>
<evidence type="ECO:0008006" key="5">
    <source>
        <dbReference type="Google" id="ProtNLM"/>
    </source>
</evidence>
<dbReference type="FunFam" id="1.10.472.10:FF:000298">
    <property type="entry name" value="Uncharacterized protein"/>
    <property type="match status" value="1"/>
</dbReference>
<evidence type="ECO:0000313" key="4">
    <source>
        <dbReference type="Proteomes" id="UP000692954"/>
    </source>
</evidence>
<evidence type="ECO:0000313" key="3">
    <source>
        <dbReference type="EMBL" id="CAD8086735.1"/>
    </source>
</evidence>
<proteinExistence type="predicted"/>
<dbReference type="EMBL" id="CAJJDN010000050">
    <property type="protein sequence ID" value="CAD8086735.1"/>
    <property type="molecule type" value="Genomic_DNA"/>
</dbReference>
<protein>
    <recommendedName>
        <fullName evidence="5">Cyclin N-terminal domain-containing protein</fullName>
    </recommendedName>
</protein>
<name>A0A8S1NCG9_9CILI</name>